<proteinExistence type="predicted"/>
<dbReference type="EMBL" id="AM431384">
    <property type="protein sequence ID" value="CAN69264.1"/>
    <property type="molecule type" value="Genomic_DNA"/>
</dbReference>
<sequence length="662" mass="74921">MVVCNCASSQVLIRLRTYSTASLRSKVFFRGLNVEVDRILEIACIITDGNLIKSVELSVVSNDAICAFVVFTSSIFACHLVRKQRGSTLFSVGLLAKRSPKYFAISLKHFHIDSMDGAVVGGLGFWEIVHPLGEVWDCCISLCRHRWGSRGFMVLAISVYAAQFVVMNWKTRSNFLQKWFRIRELVGKDKLIETKSAMKFGTNLGIMEKCFALPTEEVEVCIVEKDWKPFQKDWVEGGGCYKLELHYNRVGRFLLYFAISMVGNRFSLLLLEGSGLRGWQVLASKLRSLGALSNLYSNHISNEDPVLDLISLRSWAVYNKCLKENLQLALLVDSLILSSLKLLKGLEGCRLNLFNGKCLNLEWWNSEVGCIGDGVFAQKEWVFLCTWLTKKVLRSTISEQEAEKQDALSWNVRGVNDSNKRRVIKSVIKSQKADVVCLQETKIKETSTGLVRSLGVGRHLDRRAVNSRGATGGILVFWDNRLVELVDVEEGELSISYRFKNCVDGLMWVFTGVYGPVCNRDKEEFWEELGSIKGLWNDPWCVGGDFNMVIYPGERSKGGGLSASMRRFSEVGILPRPVSDHFPILLEGGGMKRGPSPFRFENMWLEEKGFKDQMKKWWGSLNFIGTYNFVLDAKLRALKDILKTWNKEVFGLIDTKKGEALK</sequence>
<accession>A5APD5</accession>
<dbReference type="InterPro" id="IPR020847">
    <property type="entry name" value="AP_endonuclease_F1_BS"/>
</dbReference>
<dbReference type="GO" id="GO:0006281">
    <property type="term" value="P:DNA repair"/>
    <property type="evidence" value="ECO:0007669"/>
    <property type="project" value="InterPro"/>
</dbReference>
<dbReference type="PANTHER" id="PTHR35218">
    <property type="entry name" value="RNASE H DOMAIN-CONTAINING PROTEIN"/>
    <property type="match status" value="1"/>
</dbReference>
<dbReference type="GO" id="GO:0003677">
    <property type="term" value="F:DNA binding"/>
    <property type="evidence" value="ECO:0007669"/>
    <property type="project" value="InterPro"/>
</dbReference>
<organism evidence="2">
    <name type="scientific">Vitis vinifera</name>
    <name type="common">Grape</name>
    <dbReference type="NCBI Taxonomy" id="29760"/>
    <lineage>
        <taxon>Eukaryota</taxon>
        <taxon>Viridiplantae</taxon>
        <taxon>Streptophyta</taxon>
        <taxon>Embryophyta</taxon>
        <taxon>Tracheophyta</taxon>
        <taxon>Spermatophyta</taxon>
        <taxon>Magnoliopsida</taxon>
        <taxon>eudicotyledons</taxon>
        <taxon>Gunneridae</taxon>
        <taxon>Pentapetalae</taxon>
        <taxon>rosids</taxon>
        <taxon>Vitales</taxon>
        <taxon>Vitaceae</taxon>
        <taxon>Viteae</taxon>
        <taxon>Vitis</taxon>
    </lineage>
</organism>
<dbReference type="InterPro" id="IPR036691">
    <property type="entry name" value="Endo/exonu/phosph_ase_sf"/>
</dbReference>
<dbReference type="GO" id="GO:0004519">
    <property type="term" value="F:endonuclease activity"/>
    <property type="evidence" value="ECO:0007669"/>
    <property type="project" value="InterPro"/>
</dbReference>
<dbReference type="PANTHER" id="PTHR35218:SF9">
    <property type="entry name" value="ENDONUCLEASE_EXONUCLEASE_PHOSPHATASE DOMAIN-CONTAINING PROTEIN"/>
    <property type="match status" value="1"/>
</dbReference>
<protein>
    <recommendedName>
        <fullName evidence="1">Endonuclease/exonuclease/phosphatase domain-containing protein</fullName>
    </recommendedName>
</protein>
<dbReference type="Gene3D" id="3.60.10.10">
    <property type="entry name" value="Endonuclease/exonuclease/phosphatase"/>
    <property type="match status" value="1"/>
</dbReference>
<feature type="domain" description="Endonuclease/exonuclease/phosphatase" evidence="1">
    <location>
        <begin position="408"/>
        <end position="548"/>
    </location>
</feature>
<evidence type="ECO:0000313" key="2">
    <source>
        <dbReference type="EMBL" id="CAN69264.1"/>
    </source>
</evidence>
<dbReference type="SUPFAM" id="SSF56219">
    <property type="entry name" value="DNase I-like"/>
    <property type="match status" value="1"/>
</dbReference>
<dbReference type="AlphaFoldDB" id="A5APD5"/>
<evidence type="ECO:0000259" key="1">
    <source>
        <dbReference type="Pfam" id="PF03372"/>
    </source>
</evidence>
<dbReference type="Pfam" id="PF03372">
    <property type="entry name" value="Exo_endo_phos"/>
    <property type="match status" value="1"/>
</dbReference>
<name>A5APD5_VITVI</name>
<dbReference type="ExpressionAtlas" id="A5APD5">
    <property type="expression patterns" value="baseline and differential"/>
</dbReference>
<reference evidence="2" key="1">
    <citation type="journal article" date="2007" name="PLoS ONE">
        <title>The first genome sequence of an elite grapevine cultivar (Pinot noir Vitis vinifera L.): coping with a highly heterozygous genome.</title>
        <authorList>
            <person name="Velasco R."/>
            <person name="Zharkikh A."/>
            <person name="Troggio M."/>
            <person name="Cartwright D.A."/>
            <person name="Cestaro A."/>
            <person name="Pruss D."/>
            <person name="Pindo M."/>
            <person name="FitzGerald L.M."/>
            <person name="Vezzulli S."/>
            <person name="Reid J."/>
            <person name="Malacarne G."/>
            <person name="Iliev D."/>
            <person name="Coppola G."/>
            <person name="Wardell B."/>
            <person name="Micheletti D."/>
            <person name="Macalma T."/>
            <person name="Facci M."/>
            <person name="Mitchell J.T."/>
            <person name="Perazzolli M."/>
            <person name="Eldredge G."/>
            <person name="Gatto P."/>
            <person name="Oyzerski R."/>
            <person name="Moretto M."/>
            <person name="Gutin N."/>
            <person name="Stefanini M."/>
            <person name="Chen Y."/>
            <person name="Segala C."/>
            <person name="Davenport C."/>
            <person name="Dematte L."/>
            <person name="Mraz A."/>
            <person name="Battilana J."/>
            <person name="Stormo K."/>
            <person name="Costa F."/>
            <person name="Tao Q."/>
            <person name="Si-Ammour A."/>
            <person name="Harkins T."/>
            <person name="Lackey A."/>
            <person name="Perbost C."/>
            <person name="Taillon B."/>
            <person name="Stella A."/>
            <person name="Solovyev V."/>
            <person name="Fawcett J.A."/>
            <person name="Sterck L."/>
            <person name="Vandepoele K."/>
            <person name="Grando S.M."/>
            <person name="Toppo S."/>
            <person name="Moser C."/>
            <person name="Lanchbury J."/>
            <person name="Bogden R."/>
            <person name="Skolnick M."/>
            <person name="Sgaramella V."/>
            <person name="Bhatnagar S.K."/>
            <person name="Fontana P."/>
            <person name="Gutin A."/>
            <person name="Van de Peer Y."/>
            <person name="Salamini F."/>
            <person name="Viola R."/>
        </authorList>
    </citation>
    <scope>NUCLEOTIDE SEQUENCE</scope>
</reference>
<gene>
    <name evidence="2" type="ORF">VITISV_040482</name>
</gene>
<dbReference type="PROSITE" id="PS00726">
    <property type="entry name" value="AP_NUCLEASE_F1_1"/>
    <property type="match status" value="1"/>
</dbReference>
<dbReference type="InterPro" id="IPR005135">
    <property type="entry name" value="Endo/exonuclease/phosphatase"/>
</dbReference>